<keyword evidence="1" id="KW-0472">Membrane</keyword>
<accession>A0A2A4MQ89</accession>
<dbReference type="InterPro" id="IPR050583">
    <property type="entry name" value="Mycobacterial_A85_antigen"/>
</dbReference>
<evidence type="ECO:0000313" key="3">
    <source>
        <dbReference type="Proteomes" id="UP000218172"/>
    </source>
</evidence>
<gene>
    <name evidence="2" type="ORF">COC19_04195</name>
</gene>
<dbReference type="SUPFAM" id="SSF53474">
    <property type="entry name" value="alpha/beta-Hydrolases"/>
    <property type="match status" value="1"/>
</dbReference>
<reference evidence="3" key="1">
    <citation type="submission" date="2017-08" db="EMBL/GenBank/DDBJ databases">
        <title>A dynamic microbial community with high functional redundancy inhabits the cold, oxic subseafloor aquifer.</title>
        <authorList>
            <person name="Tully B.J."/>
            <person name="Wheat C.G."/>
            <person name="Glazer B.T."/>
            <person name="Huber J.A."/>
        </authorList>
    </citation>
    <scope>NUCLEOTIDE SEQUENCE [LARGE SCALE GENOMIC DNA]</scope>
</reference>
<keyword evidence="1" id="KW-1133">Transmembrane helix</keyword>
<dbReference type="InterPro" id="IPR000801">
    <property type="entry name" value="Esterase-like"/>
</dbReference>
<proteinExistence type="predicted"/>
<dbReference type="PANTHER" id="PTHR48098:SF6">
    <property type="entry name" value="FERRI-BACILLIBACTIN ESTERASE BESA"/>
    <property type="match status" value="1"/>
</dbReference>
<dbReference type="InterPro" id="IPR029058">
    <property type="entry name" value="AB_hydrolase_fold"/>
</dbReference>
<evidence type="ECO:0000313" key="2">
    <source>
        <dbReference type="EMBL" id="PCH61786.1"/>
    </source>
</evidence>
<dbReference type="Pfam" id="PF00756">
    <property type="entry name" value="Esterase"/>
    <property type="match status" value="1"/>
</dbReference>
<organism evidence="2 3">
    <name type="scientific">SAR86 cluster bacterium</name>
    <dbReference type="NCBI Taxonomy" id="2030880"/>
    <lineage>
        <taxon>Bacteria</taxon>
        <taxon>Pseudomonadati</taxon>
        <taxon>Pseudomonadota</taxon>
        <taxon>Gammaproteobacteria</taxon>
        <taxon>SAR86 cluster</taxon>
    </lineage>
</organism>
<dbReference type="PANTHER" id="PTHR48098">
    <property type="entry name" value="ENTEROCHELIN ESTERASE-RELATED"/>
    <property type="match status" value="1"/>
</dbReference>
<feature type="transmembrane region" description="Helical" evidence="1">
    <location>
        <begin position="47"/>
        <end position="68"/>
    </location>
</feature>
<dbReference type="Proteomes" id="UP000218172">
    <property type="component" value="Unassembled WGS sequence"/>
</dbReference>
<keyword evidence="1" id="KW-0812">Transmembrane</keyword>
<evidence type="ECO:0008006" key="4">
    <source>
        <dbReference type="Google" id="ProtNLM"/>
    </source>
</evidence>
<sequence length="353" mass="40131">MAIEELKKHCNSIELDAAEIARYRGKFAAQLPSQRRSIFARWFDNRAVVGAVVLTAMITFTLTSFIYLKIDLVNLEGVSTELAENEEQRQLGQLDQAPLEMSDSSTPMLINIGQAYTVYSELYQTELNLFVQLPVNYQRSNSSYEVIYITDGEFHFGHAVYASSILQLRDLMPESIIVGIPLLSPSRNSDFDVQSDKFNQFISEEVIEFIDGNFRTLARRTIFGHSQGANFVLNLFLENDAQFDAYILASPRISESTRLRMQSYLEQAEVQVSYLPGKSLYITYAEQDQESTNVMQELGKMLAEGGAENLRWQTILLPNLTHMTTPYATIYSGLAFINKQDDDFKIQIEGLIR</sequence>
<comment type="caution">
    <text evidence="2">The sequence shown here is derived from an EMBL/GenBank/DDBJ whole genome shotgun (WGS) entry which is preliminary data.</text>
</comment>
<dbReference type="Gene3D" id="3.40.50.1820">
    <property type="entry name" value="alpha/beta hydrolase"/>
    <property type="match status" value="1"/>
</dbReference>
<name>A0A2A4MQ89_9GAMM</name>
<protein>
    <recommendedName>
        <fullName evidence="4">Esterase</fullName>
    </recommendedName>
</protein>
<dbReference type="EMBL" id="NVQR01000058">
    <property type="protein sequence ID" value="PCH61786.1"/>
    <property type="molecule type" value="Genomic_DNA"/>
</dbReference>
<dbReference type="AlphaFoldDB" id="A0A2A4MQ89"/>
<evidence type="ECO:0000256" key="1">
    <source>
        <dbReference type="SAM" id="Phobius"/>
    </source>
</evidence>